<dbReference type="Proteomes" id="UP000431269">
    <property type="component" value="Chromosome"/>
</dbReference>
<dbReference type="GO" id="GO:0102096">
    <property type="term" value="F:decaprenyl-N-acetyl-alpha-D-glucosaminyl-pyrophosphate:dTDP-alpha-L-rhamnose rhamnosyltransferase activity"/>
    <property type="evidence" value="ECO:0007669"/>
    <property type="project" value="UniProtKB-EC"/>
</dbReference>
<dbReference type="PANTHER" id="PTHR43179:SF11">
    <property type="entry name" value="GLYCOSYL TRANSFERASE"/>
    <property type="match status" value="1"/>
</dbReference>
<dbReference type="Gene3D" id="3.90.550.10">
    <property type="entry name" value="Spore Coat Polysaccharide Biosynthesis Protein SpsA, Chain A"/>
    <property type="match status" value="1"/>
</dbReference>
<dbReference type="EMBL" id="CP047045">
    <property type="protein sequence ID" value="QGZ96564.1"/>
    <property type="molecule type" value="Genomic_DNA"/>
</dbReference>
<evidence type="ECO:0000313" key="4">
    <source>
        <dbReference type="Proteomes" id="UP000431269"/>
    </source>
</evidence>
<keyword evidence="3" id="KW-0808">Transferase</keyword>
<dbReference type="PANTHER" id="PTHR43179">
    <property type="entry name" value="RHAMNOSYLTRANSFERASE WBBL"/>
    <property type="match status" value="1"/>
</dbReference>
<keyword evidence="1" id="KW-0812">Transmembrane</keyword>
<dbReference type="RefSeq" id="WP_158767345.1">
    <property type="nucleotide sequence ID" value="NZ_CP047045.1"/>
</dbReference>
<organism evidence="3 4">
    <name type="scientific">Terricaulis silvestris</name>
    <dbReference type="NCBI Taxonomy" id="2686094"/>
    <lineage>
        <taxon>Bacteria</taxon>
        <taxon>Pseudomonadati</taxon>
        <taxon>Pseudomonadota</taxon>
        <taxon>Alphaproteobacteria</taxon>
        <taxon>Caulobacterales</taxon>
        <taxon>Caulobacteraceae</taxon>
        <taxon>Terricaulis</taxon>
    </lineage>
</organism>
<evidence type="ECO:0000313" key="3">
    <source>
        <dbReference type="EMBL" id="QGZ96564.1"/>
    </source>
</evidence>
<evidence type="ECO:0000259" key="2">
    <source>
        <dbReference type="Pfam" id="PF00535"/>
    </source>
</evidence>
<evidence type="ECO:0000256" key="1">
    <source>
        <dbReference type="SAM" id="Phobius"/>
    </source>
</evidence>
<dbReference type="Pfam" id="PF00535">
    <property type="entry name" value="Glycos_transf_2"/>
    <property type="match status" value="1"/>
</dbReference>
<dbReference type="InterPro" id="IPR029044">
    <property type="entry name" value="Nucleotide-diphossugar_trans"/>
</dbReference>
<keyword evidence="3" id="KW-0328">Glycosyltransferase</keyword>
<dbReference type="CDD" id="cd04186">
    <property type="entry name" value="GT_2_like_c"/>
    <property type="match status" value="1"/>
</dbReference>
<sequence length="327" mass="35640">MTPLATIIVVTHNSARWMARQRAALEAQTDRRWRLVVIDNSSRPDQRPTAVDLPGGGQLIQSEINLGFAEANNVGASGAETPYLVFLNPDAFPAPDWLATLIETAERHPDAAAIGSTQVRADAEDVFDGTGDVLHASGLAYRSNFGKRRQMTPPLGETFSACAAAMLVRREAFEAIGGFDARYFCFFEDVDLGFRLRLDGGRILQSPYAVVAHVGGGATTGTAFASFHGARNRTWTFFKCMPAPWFWLLLPAHLIACALAATISLFAGRGFAAWRGFLTALVTLDPILQARAIVQRARVAPTRDIAAALAWSPHLFFGRRPFIRPLD</sequence>
<accession>A0A6I6MVY6</accession>
<keyword evidence="1" id="KW-1133">Transmembrane helix</keyword>
<name>A0A6I6MVY6_9CAUL</name>
<keyword evidence="1" id="KW-0472">Membrane</keyword>
<gene>
    <name evidence="3" type="primary">wbbL_1</name>
    <name evidence="3" type="ORF">DSM104635_03424</name>
</gene>
<dbReference type="AlphaFoldDB" id="A0A6I6MVY6"/>
<protein>
    <submittedName>
        <fullName evidence="3">N-acetylglucosaminyl-diphospho-decaprenol L-rhamnosyltransferase</fullName>
        <ecNumber evidence="3">2.4.1.289</ecNumber>
    </submittedName>
</protein>
<feature type="transmembrane region" description="Helical" evidence="1">
    <location>
        <begin position="245"/>
        <end position="267"/>
    </location>
</feature>
<dbReference type="SUPFAM" id="SSF53448">
    <property type="entry name" value="Nucleotide-diphospho-sugar transferases"/>
    <property type="match status" value="1"/>
</dbReference>
<reference evidence="4" key="1">
    <citation type="submission" date="2019-12" db="EMBL/GenBank/DDBJ databases">
        <title>Complete genome of Terracaulis silvestris 0127_4.</title>
        <authorList>
            <person name="Vieira S."/>
            <person name="Riedel T."/>
            <person name="Sproer C."/>
            <person name="Pascual J."/>
            <person name="Boedeker C."/>
            <person name="Overmann J."/>
        </authorList>
    </citation>
    <scope>NUCLEOTIDE SEQUENCE [LARGE SCALE GENOMIC DNA]</scope>
    <source>
        <strain evidence="4">0127_4</strain>
    </source>
</reference>
<proteinExistence type="predicted"/>
<dbReference type="EC" id="2.4.1.289" evidence="3"/>
<dbReference type="InterPro" id="IPR001173">
    <property type="entry name" value="Glyco_trans_2-like"/>
</dbReference>
<feature type="domain" description="Glycosyltransferase 2-like" evidence="2">
    <location>
        <begin position="6"/>
        <end position="176"/>
    </location>
</feature>
<dbReference type="KEGG" id="tsv:DSM104635_03424"/>
<keyword evidence="4" id="KW-1185">Reference proteome</keyword>